<dbReference type="RefSeq" id="WP_141995779.1">
    <property type="nucleotide sequence ID" value="NZ_VFML01000001.1"/>
</dbReference>
<evidence type="ECO:0000256" key="1">
    <source>
        <dbReference type="SAM" id="Phobius"/>
    </source>
</evidence>
<dbReference type="AlphaFoldDB" id="A0A542DCW0"/>
<dbReference type="OrthoDB" id="4242328at2"/>
<comment type="caution">
    <text evidence="2">The sequence shown here is derived from an EMBL/GenBank/DDBJ whole genome shotgun (WGS) entry which is preliminary data.</text>
</comment>
<evidence type="ECO:0000313" key="3">
    <source>
        <dbReference type="Proteomes" id="UP000320876"/>
    </source>
</evidence>
<proteinExistence type="predicted"/>
<feature type="transmembrane region" description="Helical" evidence="1">
    <location>
        <begin position="167"/>
        <end position="184"/>
    </location>
</feature>
<protein>
    <recommendedName>
        <fullName evidence="4">PH (Pleckstrin Homology) domain-containing protein</fullName>
    </recommendedName>
</protein>
<feature type="transmembrane region" description="Helical" evidence="1">
    <location>
        <begin position="20"/>
        <end position="39"/>
    </location>
</feature>
<gene>
    <name evidence="2" type="ORF">FB471_0555</name>
</gene>
<dbReference type="Proteomes" id="UP000320876">
    <property type="component" value="Unassembled WGS sequence"/>
</dbReference>
<accession>A0A542DCW0</accession>
<organism evidence="2 3">
    <name type="scientific">Amycolatopsis cihanbeyliensis</name>
    <dbReference type="NCBI Taxonomy" id="1128664"/>
    <lineage>
        <taxon>Bacteria</taxon>
        <taxon>Bacillati</taxon>
        <taxon>Actinomycetota</taxon>
        <taxon>Actinomycetes</taxon>
        <taxon>Pseudonocardiales</taxon>
        <taxon>Pseudonocardiaceae</taxon>
        <taxon>Amycolatopsis</taxon>
    </lineage>
</organism>
<evidence type="ECO:0008006" key="4">
    <source>
        <dbReference type="Google" id="ProtNLM"/>
    </source>
</evidence>
<sequence>MLSTASWGTRKATVRRWFEFGFALVCTILIGVLVFGGAINGPHAKLPFGEYLAVLLIGSAGLWFIGAVLTSKTVLFERGLLVQNWFNRYWIPWPEVTAVEVDPAVALVLRDGSEIGVGVGGSSLWNALWGNRYQRGLRERIEQVRTVAPPDSSAGVAHARRLGVVRFLGWAGLFFGVALAFGHLF</sequence>
<reference evidence="2 3" key="1">
    <citation type="submission" date="2019-06" db="EMBL/GenBank/DDBJ databases">
        <title>Sequencing the genomes of 1000 actinobacteria strains.</title>
        <authorList>
            <person name="Klenk H.-P."/>
        </authorList>
    </citation>
    <scope>NUCLEOTIDE SEQUENCE [LARGE SCALE GENOMIC DNA]</scope>
    <source>
        <strain evidence="2 3">DSM 45679</strain>
    </source>
</reference>
<name>A0A542DCW0_AMYCI</name>
<keyword evidence="1" id="KW-0812">Transmembrane</keyword>
<evidence type="ECO:0000313" key="2">
    <source>
        <dbReference type="EMBL" id="TQJ00904.1"/>
    </source>
</evidence>
<keyword evidence="3" id="KW-1185">Reference proteome</keyword>
<keyword evidence="1" id="KW-1133">Transmembrane helix</keyword>
<dbReference type="EMBL" id="VFML01000001">
    <property type="protein sequence ID" value="TQJ00904.1"/>
    <property type="molecule type" value="Genomic_DNA"/>
</dbReference>
<keyword evidence="1" id="KW-0472">Membrane</keyword>
<feature type="transmembrane region" description="Helical" evidence="1">
    <location>
        <begin position="51"/>
        <end position="70"/>
    </location>
</feature>